<keyword evidence="2" id="KW-1185">Reference proteome</keyword>
<evidence type="ECO:0000313" key="1">
    <source>
        <dbReference type="EMBL" id="KAF5856610.1"/>
    </source>
</evidence>
<dbReference type="EMBL" id="SPNV01000306">
    <property type="protein sequence ID" value="KAF5856610.1"/>
    <property type="molecule type" value="Genomic_DNA"/>
</dbReference>
<protein>
    <submittedName>
        <fullName evidence="1">Uncharacterized protein</fullName>
    </submittedName>
</protein>
<evidence type="ECO:0000313" key="2">
    <source>
        <dbReference type="Proteomes" id="UP000541154"/>
    </source>
</evidence>
<dbReference type="Proteomes" id="UP000541154">
    <property type="component" value="Unassembled WGS sequence"/>
</dbReference>
<name>A0A8H5ZYG1_PETAA</name>
<gene>
    <name evidence="1" type="ORF">ETB97_007083</name>
</gene>
<accession>A0A8H5ZYG1</accession>
<sequence>MWLKKLQRRTKTTPTEDPVQSLNAEVDEALKPAWAEYKIVPVTDIRPQDVDTVFKVQRAERVWTKKETEIPPVSDTLTSIIKDHALATGYAMPNAALNSARIGPILLMTLAQMKWEERVSAEPTISYESLCFRFNEKISFPCLLSSRGFLVSGMANYTLWFGGREQEEAGLVVLVEPLGEVDFSKTLIYAAMMHHGRRIARHADTVIYGIATDGDLWGFIRLGDDARYISCYLEWDTDQAEIISMIRGIIERAATNRFKASSNTIDTHNSDFRAS</sequence>
<comment type="caution">
    <text evidence="1">The sequence shown here is derived from an EMBL/GenBank/DDBJ whole genome shotgun (WGS) entry which is preliminary data.</text>
</comment>
<proteinExistence type="predicted"/>
<reference evidence="1 2" key="1">
    <citation type="submission" date="2019-04" db="EMBL/GenBank/DDBJ databases">
        <title>Aspergillus burnettii sp. nov., novel species from soil in southeast Queensland.</title>
        <authorList>
            <person name="Gilchrist C.L.M."/>
            <person name="Pitt J.I."/>
            <person name="Lange L."/>
            <person name="Lacey H.J."/>
            <person name="Vuong D."/>
            <person name="Midgley D.J."/>
            <person name="Greenfield P."/>
            <person name="Bradbury M."/>
            <person name="Lacey E."/>
            <person name="Busk P.K."/>
            <person name="Pilgaard B."/>
            <person name="Chooi Y.H."/>
            <person name="Piggott A.M."/>
        </authorList>
    </citation>
    <scope>NUCLEOTIDE SEQUENCE [LARGE SCALE GENOMIC DNA]</scope>
    <source>
        <strain evidence="1 2">FRR 5400</strain>
    </source>
</reference>
<dbReference type="AlphaFoldDB" id="A0A8H5ZYG1"/>
<organism evidence="1 2">
    <name type="scientific">Petromyces alliaceus</name>
    <name type="common">Aspergillus alliaceus</name>
    <dbReference type="NCBI Taxonomy" id="209559"/>
    <lineage>
        <taxon>Eukaryota</taxon>
        <taxon>Fungi</taxon>
        <taxon>Dikarya</taxon>
        <taxon>Ascomycota</taxon>
        <taxon>Pezizomycotina</taxon>
        <taxon>Eurotiomycetes</taxon>
        <taxon>Eurotiomycetidae</taxon>
        <taxon>Eurotiales</taxon>
        <taxon>Aspergillaceae</taxon>
        <taxon>Aspergillus</taxon>
        <taxon>Aspergillus subgen. Circumdati</taxon>
    </lineage>
</organism>